<dbReference type="GeneID" id="20352540"/>
<protein>
    <submittedName>
        <fullName evidence="2 3">Uncharacterized protein</fullName>
    </submittedName>
</protein>
<reference evidence="2" key="3">
    <citation type="submission" date="2010-09" db="EMBL/GenBank/DDBJ databases">
        <title>Annotation of Gaeumannomyces graminis var. tritici R3-111a-1.</title>
        <authorList>
            <consortium name="The Broad Institute Genome Sequencing Platform"/>
            <person name="Ma L.-J."/>
            <person name="Dead R."/>
            <person name="Young S.K."/>
            <person name="Zeng Q."/>
            <person name="Gargeya S."/>
            <person name="Fitzgerald M."/>
            <person name="Haas B."/>
            <person name="Abouelleil A."/>
            <person name="Alvarado L."/>
            <person name="Arachchi H.M."/>
            <person name="Berlin A."/>
            <person name="Brown A."/>
            <person name="Chapman S.B."/>
            <person name="Chen Z."/>
            <person name="Dunbar C."/>
            <person name="Freedman E."/>
            <person name="Gearin G."/>
            <person name="Gellesch M."/>
            <person name="Goldberg J."/>
            <person name="Griggs A."/>
            <person name="Gujja S."/>
            <person name="Heiman D."/>
            <person name="Howarth C."/>
            <person name="Larson L."/>
            <person name="Lui A."/>
            <person name="MacDonald P.J.P."/>
            <person name="Mehta T."/>
            <person name="Montmayeur A."/>
            <person name="Murphy C."/>
            <person name="Neiman D."/>
            <person name="Pearson M."/>
            <person name="Priest M."/>
            <person name="Roberts A."/>
            <person name="Saif S."/>
            <person name="Shea T."/>
            <person name="Shenoy N."/>
            <person name="Sisk P."/>
            <person name="Stolte C."/>
            <person name="Sykes S."/>
            <person name="Yandava C."/>
            <person name="Wortman J."/>
            <person name="Nusbaum C."/>
            <person name="Birren B."/>
        </authorList>
    </citation>
    <scope>NUCLEOTIDE SEQUENCE</scope>
    <source>
        <strain evidence="2">R3-111a-1</strain>
    </source>
</reference>
<evidence type="ECO:0000256" key="1">
    <source>
        <dbReference type="SAM" id="MobiDB-lite"/>
    </source>
</evidence>
<sequence length="176" mass="18787">MSNASHIGGPLGGPDHGPVHVTAALFSHRADGWEACTGRRIRTTRSLEPATSPAVSRSAALAARKGQRRNDGQATHGDAAFATGNSLPRSTAPPDCCRKMWQRDGDRVQALGAMARQYHEMQEAAGCEIGLAWLAHLDPRPSLRIWVTTPVNANAGRRMVVPPAWQPSRAVEASVA</sequence>
<dbReference type="Proteomes" id="UP000006039">
    <property type="component" value="Unassembled WGS sequence"/>
</dbReference>
<reference evidence="4" key="1">
    <citation type="submission" date="2010-07" db="EMBL/GenBank/DDBJ databases">
        <title>The genome sequence of Gaeumannomyces graminis var. tritici strain R3-111a-1.</title>
        <authorList>
            <consortium name="The Broad Institute Genome Sequencing Platform"/>
            <person name="Ma L.-J."/>
            <person name="Dead R."/>
            <person name="Young S."/>
            <person name="Zeng Q."/>
            <person name="Koehrsen M."/>
            <person name="Alvarado L."/>
            <person name="Berlin A."/>
            <person name="Chapman S.B."/>
            <person name="Chen Z."/>
            <person name="Freedman E."/>
            <person name="Gellesch M."/>
            <person name="Goldberg J."/>
            <person name="Griggs A."/>
            <person name="Gujja S."/>
            <person name="Heilman E.R."/>
            <person name="Heiman D."/>
            <person name="Hepburn T."/>
            <person name="Howarth C."/>
            <person name="Jen D."/>
            <person name="Larson L."/>
            <person name="Mehta T."/>
            <person name="Neiman D."/>
            <person name="Pearson M."/>
            <person name="Roberts A."/>
            <person name="Saif S."/>
            <person name="Shea T."/>
            <person name="Shenoy N."/>
            <person name="Sisk P."/>
            <person name="Stolte C."/>
            <person name="Sykes S."/>
            <person name="Walk T."/>
            <person name="White J."/>
            <person name="Yandava C."/>
            <person name="Haas B."/>
            <person name="Nusbaum C."/>
            <person name="Birren B."/>
        </authorList>
    </citation>
    <scope>NUCLEOTIDE SEQUENCE [LARGE SCALE GENOMIC DNA]</scope>
    <source>
        <strain evidence="4">R3-111a-1</strain>
    </source>
</reference>
<dbReference type="RefSeq" id="XP_009228239.1">
    <property type="nucleotide sequence ID" value="XM_009229975.1"/>
</dbReference>
<gene>
    <name evidence="3" type="primary">20352540</name>
    <name evidence="2" type="ORF">GGTG_12082</name>
</gene>
<feature type="region of interest" description="Disordered" evidence="1">
    <location>
        <begin position="44"/>
        <end position="94"/>
    </location>
</feature>
<organism evidence="2">
    <name type="scientific">Gaeumannomyces tritici (strain R3-111a-1)</name>
    <name type="common">Wheat and barley take-all root rot fungus</name>
    <name type="synonym">Gaeumannomyces graminis var. tritici</name>
    <dbReference type="NCBI Taxonomy" id="644352"/>
    <lineage>
        <taxon>Eukaryota</taxon>
        <taxon>Fungi</taxon>
        <taxon>Dikarya</taxon>
        <taxon>Ascomycota</taxon>
        <taxon>Pezizomycotina</taxon>
        <taxon>Sordariomycetes</taxon>
        <taxon>Sordariomycetidae</taxon>
        <taxon>Magnaporthales</taxon>
        <taxon>Magnaporthaceae</taxon>
        <taxon>Gaeumannomyces</taxon>
    </lineage>
</organism>
<dbReference type="HOGENOM" id="CLU_1525243_0_0_1"/>
<evidence type="ECO:0000313" key="2">
    <source>
        <dbReference type="EMBL" id="EJT71061.1"/>
    </source>
</evidence>
<reference evidence="2" key="2">
    <citation type="submission" date="2010-07" db="EMBL/GenBank/DDBJ databases">
        <authorList>
            <consortium name="The Broad Institute Genome Sequencing Platform"/>
            <consortium name="Broad Institute Genome Sequencing Center for Infectious Disease"/>
            <person name="Ma L.-J."/>
            <person name="Dead R."/>
            <person name="Young S."/>
            <person name="Zeng Q."/>
            <person name="Koehrsen M."/>
            <person name="Alvarado L."/>
            <person name="Berlin A."/>
            <person name="Chapman S.B."/>
            <person name="Chen Z."/>
            <person name="Freedman E."/>
            <person name="Gellesch M."/>
            <person name="Goldberg J."/>
            <person name="Griggs A."/>
            <person name="Gujja S."/>
            <person name="Heilman E.R."/>
            <person name="Heiman D."/>
            <person name="Hepburn T."/>
            <person name="Howarth C."/>
            <person name="Jen D."/>
            <person name="Larson L."/>
            <person name="Mehta T."/>
            <person name="Neiman D."/>
            <person name="Pearson M."/>
            <person name="Roberts A."/>
            <person name="Saif S."/>
            <person name="Shea T."/>
            <person name="Shenoy N."/>
            <person name="Sisk P."/>
            <person name="Stolte C."/>
            <person name="Sykes S."/>
            <person name="Walk T."/>
            <person name="White J."/>
            <person name="Yandava C."/>
            <person name="Haas B."/>
            <person name="Nusbaum C."/>
            <person name="Birren B."/>
        </authorList>
    </citation>
    <scope>NUCLEOTIDE SEQUENCE</scope>
    <source>
        <strain evidence="2">R3-111a-1</strain>
    </source>
</reference>
<dbReference type="AlphaFoldDB" id="J3PF03"/>
<dbReference type="VEuPathDB" id="FungiDB:GGTG_12082"/>
<name>J3PF03_GAET3</name>
<dbReference type="EnsemblFungi" id="EJT71061">
    <property type="protein sequence ID" value="EJT71061"/>
    <property type="gene ID" value="GGTG_12082"/>
</dbReference>
<reference evidence="3" key="5">
    <citation type="submission" date="2018-04" db="UniProtKB">
        <authorList>
            <consortium name="EnsemblFungi"/>
        </authorList>
    </citation>
    <scope>IDENTIFICATION</scope>
    <source>
        <strain evidence="3">R3-111a-1</strain>
    </source>
</reference>
<proteinExistence type="predicted"/>
<keyword evidence="4" id="KW-1185">Reference proteome</keyword>
<reference evidence="3" key="4">
    <citation type="journal article" date="2015" name="G3 (Bethesda)">
        <title>Genome sequences of three phytopathogenic species of the Magnaporthaceae family of fungi.</title>
        <authorList>
            <person name="Okagaki L.H."/>
            <person name="Nunes C.C."/>
            <person name="Sailsbery J."/>
            <person name="Clay B."/>
            <person name="Brown D."/>
            <person name="John T."/>
            <person name="Oh Y."/>
            <person name="Young N."/>
            <person name="Fitzgerald M."/>
            <person name="Haas B.J."/>
            <person name="Zeng Q."/>
            <person name="Young S."/>
            <person name="Adiconis X."/>
            <person name="Fan L."/>
            <person name="Levin J.Z."/>
            <person name="Mitchell T.K."/>
            <person name="Okubara P.A."/>
            <person name="Farman M.L."/>
            <person name="Kohn L.M."/>
            <person name="Birren B."/>
            <person name="Ma L.-J."/>
            <person name="Dean R.A."/>
        </authorList>
    </citation>
    <scope>NUCLEOTIDE SEQUENCE</scope>
    <source>
        <strain evidence="3">R3-111a-1</strain>
    </source>
</reference>
<dbReference type="EMBL" id="GL385401">
    <property type="protein sequence ID" value="EJT71061.1"/>
    <property type="molecule type" value="Genomic_DNA"/>
</dbReference>
<evidence type="ECO:0000313" key="4">
    <source>
        <dbReference type="Proteomes" id="UP000006039"/>
    </source>
</evidence>
<accession>J3PF03</accession>
<evidence type="ECO:0000313" key="3">
    <source>
        <dbReference type="EnsemblFungi" id="EJT71061"/>
    </source>
</evidence>